<dbReference type="RefSeq" id="WP_004881410.1">
    <property type="nucleotide sequence ID" value="NZ_BCLZ01000014.1"/>
</dbReference>
<dbReference type="GO" id="GO:0006508">
    <property type="term" value="P:proteolysis"/>
    <property type="evidence" value="ECO:0007669"/>
    <property type="project" value="InterPro"/>
</dbReference>
<feature type="transmembrane region" description="Helical" evidence="2">
    <location>
        <begin position="103"/>
        <end position="124"/>
    </location>
</feature>
<reference evidence="3 4" key="1">
    <citation type="journal article" date="2016" name="Sci. Rep.">
        <title>Genomic and phenotypic characterization of the species Acinetobacter venetianus.</title>
        <authorList>
            <person name="Fondi M."/>
            <person name="Maida I."/>
            <person name="Perrin E."/>
            <person name="Orlandini V."/>
            <person name="La Torre L."/>
            <person name="Bosi E."/>
            <person name="Negroni A."/>
            <person name="Zanaroli G."/>
            <person name="Fava F."/>
            <person name="Decorosi F."/>
            <person name="Giovannetti L."/>
            <person name="Viti C."/>
            <person name="Vaneechoutte M."/>
            <person name="Dijkshoorn L."/>
            <person name="Fani R."/>
        </authorList>
    </citation>
    <scope>NUCLEOTIDE SEQUENCE [LARGE SCALE GENOMIC DNA]</scope>
    <source>
        <strain evidence="3 4">LUH13518</strain>
    </source>
</reference>
<sequence length="481" mass="54932">MIDLKPSINIWHDFKSNQIAGMWLFLGSRRSLQVVHPSITQLILWGILGGCTNSLYSWLVAGQMGDFNSQGLIGYALWPFIALIVGIFLSQRMNQPRLMLVPALLWLVLDTNILLLQCLIQYLGSNGYLNFIPDSIYNGFLPPLFVGLFVWQSLAVIWVFSRALNWPWWERALVFVATIATMVVWQLSVKDQPIWKVEETPPTFAEDAFYAQSYLLDKALDQVQYGDIAQSHWYFLGVAGDSYVDVFKSEIERIREQFDTRFGTFGRSIMLINNPATRLEVPIASKTSIELALRRIGQQMNRDSDVLFLYMTSHGERNHFEIENAPLNLGQVDPKWLRETLDKSGIRWRVIVISACYSGSFIPALQSPETLIITASAADKTSFGCNNEADYTYFGRAFFDLAMREQSSMKTAFDQAKQTVTKWETSQGFEPSEPQWSIGRNMELMLPQLEPYLFPQQNMTTTDITKPQDNEHATTAKKSLF</sequence>
<comment type="caution">
    <text evidence="3">The sequence shown here is derived from an EMBL/GenBank/DDBJ whole genome shotgun (WGS) entry which is preliminary data.</text>
</comment>
<accession>A0A150HVD6</accession>
<feature type="transmembrane region" description="Helical" evidence="2">
    <location>
        <begin position="72"/>
        <end position="91"/>
    </location>
</feature>
<dbReference type="InterPro" id="IPR001096">
    <property type="entry name" value="Peptidase_C13"/>
</dbReference>
<dbReference type="GeneID" id="58195777"/>
<feature type="region of interest" description="Disordered" evidence="1">
    <location>
        <begin position="461"/>
        <end position="481"/>
    </location>
</feature>
<evidence type="ECO:0000256" key="2">
    <source>
        <dbReference type="SAM" id="Phobius"/>
    </source>
</evidence>
<feature type="transmembrane region" description="Helical" evidence="2">
    <location>
        <begin position="39"/>
        <end position="60"/>
    </location>
</feature>
<feature type="transmembrane region" description="Helical" evidence="2">
    <location>
        <begin position="136"/>
        <end position="160"/>
    </location>
</feature>
<dbReference type="PATRIC" id="fig|52133.19.peg.1497"/>
<evidence type="ECO:0000256" key="1">
    <source>
        <dbReference type="SAM" id="MobiDB-lite"/>
    </source>
</evidence>
<dbReference type="EMBL" id="JRHX01000042">
    <property type="protein sequence ID" value="KXZ71026.1"/>
    <property type="molecule type" value="Genomic_DNA"/>
</dbReference>
<accession>A0A137XMF0</accession>
<dbReference type="InterPro" id="IPR029030">
    <property type="entry name" value="Caspase-like_dom_sf"/>
</dbReference>
<feature type="transmembrane region" description="Helical" evidence="2">
    <location>
        <begin position="172"/>
        <end position="189"/>
    </location>
</feature>
<keyword evidence="2" id="KW-0812">Transmembrane</keyword>
<dbReference type="SUPFAM" id="SSF52129">
    <property type="entry name" value="Caspase-like"/>
    <property type="match status" value="1"/>
</dbReference>
<dbReference type="Gene3D" id="3.40.50.1460">
    <property type="match status" value="1"/>
</dbReference>
<proteinExistence type="predicted"/>
<dbReference type="GO" id="GO:0008233">
    <property type="term" value="F:peptidase activity"/>
    <property type="evidence" value="ECO:0007669"/>
    <property type="project" value="InterPro"/>
</dbReference>
<keyword evidence="2" id="KW-1133">Transmembrane helix</keyword>
<protein>
    <submittedName>
        <fullName evidence="3">Peptidase C13 family protein</fullName>
    </submittedName>
</protein>
<gene>
    <name evidence="3" type="ORF">AVENLUH13518_01471</name>
</gene>
<evidence type="ECO:0000313" key="3">
    <source>
        <dbReference type="EMBL" id="KXZ71026.1"/>
    </source>
</evidence>
<dbReference type="Proteomes" id="UP000075544">
    <property type="component" value="Unassembled WGS sequence"/>
</dbReference>
<name>A0A137XMF0_9GAMM</name>
<dbReference type="Pfam" id="PF01650">
    <property type="entry name" value="Peptidase_C13"/>
    <property type="match status" value="1"/>
</dbReference>
<evidence type="ECO:0000313" key="4">
    <source>
        <dbReference type="Proteomes" id="UP000075544"/>
    </source>
</evidence>
<organism evidence="3 4">
    <name type="scientific">Acinetobacter venetianus</name>
    <dbReference type="NCBI Taxonomy" id="52133"/>
    <lineage>
        <taxon>Bacteria</taxon>
        <taxon>Pseudomonadati</taxon>
        <taxon>Pseudomonadota</taxon>
        <taxon>Gammaproteobacteria</taxon>
        <taxon>Moraxellales</taxon>
        <taxon>Moraxellaceae</taxon>
        <taxon>Acinetobacter</taxon>
    </lineage>
</organism>
<dbReference type="AlphaFoldDB" id="A0A137XMF0"/>
<keyword evidence="2" id="KW-0472">Membrane</keyword>